<evidence type="ECO:0000259" key="2">
    <source>
        <dbReference type="Pfam" id="PF10536"/>
    </source>
</evidence>
<feature type="compositionally biased region" description="Acidic residues" evidence="1">
    <location>
        <begin position="258"/>
        <end position="284"/>
    </location>
</feature>
<dbReference type="PANTHER" id="PTHR46033">
    <property type="entry name" value="PROTEIN MAIN-LIKE 2"/>
    <property type="match status" value="1"/>
</dbReference>
<dbReference type="Pfam" id="PF10536">
    <property type="entry name" value="PMD"/>
    <property type="match status" value="1"/>
</dbReference>
<reference evidence="3 4" key="1">
    <citation type="submission" date="2019-01" db="EMBL/GenBank/DDBJ databases">
        <title>Sequencing of cultivated peanut Arachis hypogaea provides insights into genome evolution and oil improvement.</title>
        <authorList>
            <person name="Chen X."/>
        </authorList>
    </citation>
    <scope>NUCLEOTIDE SEQUENCE [LARGE SCALE GENOMIC DNA]</scope>
    <source>
        <strain evidence="4">cv. Fuhuasheng</strain>
        <tissue evidence="3">Leaves</tissue>
    </source>
</reference>
<feature type="region of interest" description="Disordered" evidence="1">
    <location>
        <begin position="209"/>
        <end position="239"/>
    </location>
</feature>
<feature type="domain" description="Aminotransferase-like plant mobile" evidence="2">
    <location>
        <begin position="1"/>
        <end position="79"/>
    </location>
</feature>
<dbReference type="InterPro" id="IPR019557">
    <property type="entry name" value="AminoTfrase-like_pln_mobile"/>
</dbReference>
<dbReference type="GO" id="GO:0010073">
    <property type="term" value="P:meristem maintenance"/>
    <property type="evidence" value="ECO:0007669"/>
    <property type="project" value="InterPro"/>
</dbReference>
<evidence type="ECO:0000313" key="4">
    <source>
        <dbReference type="Proteomes" id="UP000289738"/>
    </source>
</evidence>
<gene>
    <name evidence="3" type="ORF">Ahy_A01g001964</name>
</gene>
<name>A0A445EPZ9_ARAHY</name>
<keyword evidence="4" id="KW-1185">Reference proteome</keyword>
<dbReference type="EMBL" id="SDMP01000001">
    <property type="protein sequence ID" value="RYR77477.1"/>
    <property type="molecule type" value="Genomic_DNA"/>
</dbReference>
<protein>
    <recommendedName>
        <fullName evidence="2">Aminotransferase-like plant mobile domain-containing protein</fullName>
    </recommendedName>
</protein>
<dbReference type="InterPro" id="IPR044824">
    <property type="entry name" value="MAIN-like"/>
</dbReference>
<dbReference type="PANTHER" id="PTHR46033:SF8">
    <property type="entry name" value="PROTEIN MAINTENANCE OF MERISTEMS-LIKE"/>
    <property type="match status" value="1"/>
</dbReference>
<evidence type="ECO:0000313" key="3">
    <source>
        <dbReference type="EMBL" id="RYR77477.1"/>
    </source>
</evidence>
<dbReference type="Proteomes" id="UP000289738">
    <property type="component" value="Chromosome A01"/>
</dbReference>
<proteinExistence type="predicted"/>
<sequence>MLLFGAILFGDKSGASVHWKFLPLFHDFGSIRQYSWGSACLAHMYRALCRASHFDCKKINDPLILLLTWVWIRLPYLAPFSREPHSFPLTDRFRQQFGFVQGVFHEERNLDKAHGKVLTGPKNLDWATTTTHSFWVMQWTNRYNHVLTEFPVPPQHPLEIYMYWYCTKYSNHLNLLDLVVQENDENPGQSQSSHQLDLMTDRYSLDARHPYNTSSGTFGGLVSGDSSRSDDGRGILNNQNPRRVSIDIIEENAKAIEQETDDYLVDEPDDEDDEEDEDEDEESHTDDSDHVVAGCSEKSATHQKSLPLQ</sequence>
<accession>A0A445EPZ9</accession>
<dbReference type="AlphaFoldDB" id="A0A445EPZ9"/>
<comment type="caution">
    <text evidence="3">The sequence shown here is derived from an EMBL/GenBank/DDBJ whole genome shotgun (WGS) entry which is preliminary data.</text>
</comment>
<evidence type="ECO:0000256" key="1">
    <source>
        <dbReference type="SAM" id="MobiDB-lite"/>
    </source>
</evidence>
<feature type="region of interest" description="Disordered" evidence="1">
    <location>
        <begin position="255"/>
        <end position="309"/>
    </location>
</feature>
<organism evidence="3 4">
    <name type="scientific">Arachis hypogaea</name>
    <name type="common">Peanut</name>
    <dbReference type="NCBI Taxonomy" id="3818"/>
    <lineage>
        <taxon>Eukaryota</taxon>
        <taxon>Viridiplantae</taxon>
        <taxon>Streptophyta</taxon>
        <taxon>Embryophyta</taxon>
        <taxon>Tracheophyta</taxon>
        <taxon>Spermatophyta</taxon>
        <taxon>Magnoliopsida</taxon>
        <taxon>eudicotyledons</taxon>
        <taxon>Gunneridae</taxon>
        <taxon>Pentapetalae</taxon>
        <taxon>rosids</taxon>
        <taxon>fabids</taxon>
        <taxon>Fabales</taxon>
        <taxon>Fabaceae</taxon>
        <taxon>Papilionoideae</taxon>
        <taxon>50 kb inversion clade</taxon>
        <taxon>dalbergioids sensu lato</taxon>
        <taxon>Dalbergieae</taxon>
        <taxon>Pterocarpus clade</taxon>
        <taxon>Arachis</taxon>
    </lineage>
</organism>